<dbReference type="RefSeq" id="WP_162815464.1">
    <property type="nucleotide sequence ID" value="NZ_JBHLHV010000002.1"/>
</dbReference>
<accession>A0ABV5EV03</accession>
<evidence type="ECO:0000256" key="3">
    <source>
        <dbReference type="ARBA" id="ARBA00023163"/>
    </source>
</evidence>
<reference evidence="6 7" key="1">
    <citation type="submission" date="2024-08" db="EMBL/GenBank/DDBJ databases">
        <title>Heavy metals resistant antinobacteria isolated from wastewater.</title>
        <authorList>
            <person name="Roman Ponce B."/>
            <person name="Blanco Mercado M.A."/>
            <person name="Avila Aldana I.N."/>
            <person name="Morales Arrieta S."/>
        </authorList>
    </citation>
    <scope>NUCLEOTIDE SEQUENCE [LARGE SCALE GENOMIC DNA]</scope>
    <source>
        <strain evidence="7">sma-1</strain>
    </source>
</reference>
<feature type="domain" description="HTH tetR-type" evidence="5">
    <location>
        <begin position="12"/>
        <end position="72"/>
    </location>
</feature>
<dbReference type="PANTHER" id="PTHR30055:SF148">
    <property type="entry name" value="TETR-FAMILY TRANSCRIPTIONAL REGULATOR"/>
    <property type="match status" value="1"/>
</dbReference>
<dbReference type="InterPro" id="IPR009057">
    <property type="entry name" value="Homeodomain-like_sf"/>
</dbReference>
<evidence type="ECO:0000256" key="1">
    <source>
        <dbReference type="ARBA" id="ARBA00023015"/>
    </source>
</evidence>
<dbReference type="EMBL" id="JBHLHV010000002">
    <property type="protein sequence ID" value="MFB8893802.1"/>
    <property type="molecule type" value="Genomic_DNA"/>
</dbReference>
<dbReference type="Gene3D" id="1.10.10.60">
    <property type="entry name" value="Homeodomain-like"/>
    <property type="match status" value="1"/>
</dbReference>
<gene>
    <name evidence="6" type="ORF">AB7P39_13220</name>
</gene>
<dbReference type="InterPro" id="IPR011075">
    <property type="entry name" value="TetR_C"/>
</dbReference>
<evidence type="ECO:0000313" key="7">
    <source>
        <dbReference type="Proteomes" id="UP001589643"/>
    </source>
</evidence>
<sequence>MSGKRVGRPRVEDITEELLREGERVLAEEGFCALTVDGLVSRAGSTRPTFYRRFRSTAHLAVAVLSRRFEPGPLPDTGSLAGDLRAVQREGIAVLSDPVARNSVVDLVGVARADEDLSALLDAEFIRPRRARVKQVIDAAFARRETEPPDVDADQVYDMLMGPLITRMFLPPYAPPDDALAESSVRSALTRLGSDDLARP</sequence>
<dbReference type="SUPFAM" id="SSF46689">
    <property type="entry name" value="Homeodomain-like"/>
    <property type="match status" value="1"/>
</dbReference>
<protein>
    <submittedName>
        <fullName evidence="6">TetR/AcrR family transcriptional regulator</fullName>
    </submittedName>
</protein>
<dbReference type="SUPFAM" id="SSF48498">
    <property type="entry name" value="Tetracyclin repressor-like, C-terminal domain"/>
    <property type="match status" value="1"/>
</dbReference>
<keyword evidence="7" id="KW-1185">Reference proteome</keyword>
<dbReference type="Pfam" id="PF00440">
    <property type="entry name" value="TetR_N"/>
    <property type="match status" value="1"/>
</dbReference>
<proteinExistence type="predicted"/>
<name>A0ABV5EV03_9MICO</name>
<dbReference type="PROSITE" id="PS01081">
    <property type="entry name" value="HTH_TETR_1"/>
    <property type="match status" value="1"/>
</dbReference>
<dbReference type="Proteomes" id="UP001589643">
    <property type="component" value="Unassembled WGS sequence"/>
</dbReference>
<comment type="caution">
    <text evidence="6">The sequence shown here is derived from an EMBL/GenBank/DDBJ whole genome shotgun (WGS) entry which is preliminary data.</text>
</comment>
<keyword evidence="1" id="KW-0805">Transcription regulation</keyword>
<dbReference type="InterPro" id="IPR001647">
    <property type="entry name" value="HTH_TetR"/>
</dbReference>
<dbReference type="InterPro" id="IPR036271">
    <property type="entry name" value="Tet_transcr_reg_TetR-rel_C_sf"/>
</dbReference>
<keyword evidence="2 4" id="KW-0238">DNA-binding</keyword>
<evidence type="ECO:0000259" key="5">
    <source>
        <dbReference type="PROSITE" id="PS50977"/>
    </source>
</evidence>
<keyword evidence="3" id="KW-0804">Transcription</keyword>
<feature type="DNA-binding region" description="H-T-H motif" evidence="4">
    <location>
        <begin position="35"/>
        <end position="54"/>
    </location>
</feature>
<evidence type="ECO:0000313" key="6">
    <source>
        <dbReference type="EMBL" id="MFB8893802.1"/>
    </source>
</evidence>
<dbReference type="Gene3D" id="1.10.357.10">
    <property type="entry name" value="Tetracycline Repressor, domain 2"/>
    <property type="match status" value="1"/>
</dbReference>
<evidence type="ECO:0000256" key="2">
    <source>
        <dbReference type="ARBA" id="ARBA00023125"/>
    </source>
</evidence>
<dbReference type="PANTHER" id="PTHR30055">
    <property type="entry name" value="HTH-TYPE TRANSCRIPTIONAL REGULATOR RUTR"/>
    <property type="match status" value="1"/>
</dbReference>
<dbReference type="PROSITE" id="PS50977">
    <property type="entry name" value="HTH_TETR_2"/>
    <property type="match status" value="1"/>
</dbReference>
<dbReference type="InterPro" id="IPR023772">
    <property type="entry name" value="DNA-bd_HTH_TetR-type_CS"/>
</dbReference>
<dbReference type="Pfam" id="PF16859">
    <property type="entry name" value="TetR_C_11"/>
    <property type="match status" value="1"/>
</dbReference>
<evidence type="ECO:0000256" key="4">
    <source>
        <dbReference type="PROSITE-ProRule" id="PRU00335"/>
    </source>
</evidence>
<organism evidence="6 7">
    <name type="scientific">Microbacterium plantarum</name>
    <dbReference type="NCBI Taxonomy" id="1816425"/>
    <lineage>
        <taxon>Bacteria</taxon>
        <taxon>Bacillati</taxon>
        <taxon>Actinomycetota</taxon>
        <taxon>Actinomycetes</taxon>
        <taxon>Micrococcales</taxon>
        <taxon>Microbacteriaceae</taxon>
        <taxon>Microbacterium</taxon>
    </lineage>
</organism>
<dbReference type="InterPro" id="IPR050109">
    <property type="entry name" value="HTH-type_TetR-like_transc_reg"/>
</dbReference>